<comment type="pathway">
    <text evidence="6">Lipid metabolism.</text>
</comment>
<comment type="catalytic activity">
    <reaction evidence="35">
        <text>1-(9Z-octadecenoyl)-glycerol + 1,2-di-(9Z-octadecenoyl)-glycerol = 1,2,3-tri-(9Z-octadecenoyl)-glycerol + glycerol</text>
        <dbReference type="Rhea" id="RHEA:38327"/>
        <dbReference type="ChEBI" id="CHEBI:17754"/>
        <dbReference type="ChEBI" id="CHEBI:52323"/>
        <dbReference type="ChEBI" id="CHEBI:53753"/>
        <dbReference type="ChEBI" id="CHEBI:75342"/>
    </reaction>
    <physiologicalReaction direction="left-to-right" evidence="35">
        <dbReference type="Rhea" id="RHEA:38328"/>
    </physiologicalReaction>
</comment>
<keyword evidence="16" id="KW-1133">Transmembrane helix</keyword>
<dbReference type="GO" id="GO:0001676">
    <property type="term" value="P:long-chain fatty acid metabolic process"/>
    <property type="evidence" value="ECO:0007669"/>
    <property type="project" value="UniProtKB-ARBA"/>
</dbReference>
<dbReference type="PROSITE" id="PS51635">
    <property type="entry name" value="PNPLA"/>
    <property type="match status" value="1"/>
</dbReference>
<keyword evidence="19" id="KW-0325">Glycoprotein</keyword>
<comment type="catalytic activity">
    <reaction evidence="31">
        <text>a 1-acylglycerol + a 1,3-diacylglycerol = a triacylglycerol + glycerol</text>
        <dbReference type="Rhea" id="RHEA:44440"/>
        <dbReference type="ChEBI" id="CHEBI:17754"/>
        <dbReference type="ChEBI" id="CHEBI:17855"/>
        <dbReference type="ChEBI" id="CHEBI:35759"/>
        <dbReference type="ChEBI" id="CHEBI:47777"/>
    </reaction>
</comment>
<name>A0A8C0WHB7_CASCN</name>
<keyword evidence="12" id="KW-0808">Transferase</keyword>
<keyword evidence="10" id="KW-0444">Lipid biosynthesis</keyword>
<evidence type="ECO:0000256" key="8">
    <source>
        <dbReference type="ARBA" id="ARBA00013278"/>
    </source>
</evidence>
<evidence type="ECO:0000256" key="4">
    <source>
        <dbReference type="ARBA" id="ARBA00004167"/>
    </source>
</evidence>
<evidence type="ECO:0000256" key="15">
    <source>
        <dbReference type="ARBA" id="ARBA00022968"/>
    </source>
</evidence>
<organism evidence="44">
    <name type="scientific">Castor canadensis</name>
    <name type="common">American beaver</name>
    <dbReference type="NCBI Taxonomy" id="51338"/>
    <lineage>
        <taxon>Eukaryota</taxon>
        <taxon>Metazoa</taxon>
        <taxon>Chordata</taxon>
        <taxon>Craniata</taxon>
        <taxon>Vertebrata</taxon>
        <taxon>Euteleostomi</taxon>
        <taxon>Mammalia</taxon>
        <taxon>Eutheria</taxon>
        <taxon>Euarchontoglires</taxon>
        <taxon>Glires</taxon>
        <taxon>Rodentia</taxon>
        <taxon>Castorimorpha</taxon>
        <taxon>Castoridae</taxon>
        <taxon>Castor</taxon>
    </lineage>
</organism>
<evidence type="ECO:0000256" key="39">
    <source>
        <dbReference type="ARBA" id="ARBA00079790"/>
    </source>
</evidence>
<dbReference type="InterPro" id="IPR016035">
    <property type="entry name" value="Acyl_Trfase/lysoPLipase"/>
</dbReference>
<dbReference type="Pfam" id="PF01734">
    <property type="entry name" value="Patatin"/>
    <property type="match status" value="1"/>
</dbReference>
<evidence type="ECO:0000256" key="24">
    <source>
        <dbReference type="ARBA" id="ARBA00025707"/>
    </source>
</evidence>
<evidence type="ECO:0000256" key="40">
    <source>
        <dbReference type="ARBA" id="ARBA00080560"/>
    </source>
</evidence>
<comment type="catalytic activity">
    <reaction evidence="34">
        <text>2 a 1-acylglycerol = a 1,2-diacylglycerol + glycerol</text>
        <dbReference type="Rhea" id="RHEA:44432"/>
        <dbReference type="ChEBI" id="CHEBI:17754"/>
        <dbReference type="ChEBI" id="CHEBI:35759"/>
        <dbReference type="ChEBI" id="CHEBI:49172"/>
    </reaction>
</comment>
<evidence type="ECO:0000256" key="7">
    <source>
        <dbReference type="ARBA" id="ARBA00013211"/>
    </source>
</evidence>
<keyword evidence="11" id="KW-0551">Lipid droplet</keyword>
<dbReference type="GO" id="GO:0055088">
    <property type="term" value="P:lipid homeostasis"/>
    <property type="evidence" value="ECO:0007669"/>
    <property type="project" value="TreeGrafter"/>
</dbReference>
<comment type="catalytic activity">
    <reaction evidence="32">
        <text>2 1-(9Z-octadecenoyl)-glycerol = 1,2-di-(9Z-octadecenoyl)-glycerol + glycerol</text>
        <dbReference type="Rhea" id="RHEA:38323"/>
        <dbReference type="ChEBI" id="CHEBI:17754"/>
        <dbReference type="ChEBI" id="CHEBI:52323"/>
        <dbReference type="ChEBI" id="CHEBI:75342"/>
    </reaction>
    <physiologicalReaction direction="left-to-right" evidence="32">
        <dbReference type="Rhea" id="RHEA:38324"/>
    </physiologicalReaction>
</comment>
<dbReference type="KEGG" id="ccan:109693120"/>
<evidence type="ECO:0000256" key="38">
    <source>
        <dbReference type="ARBA" id="ARBA00078886"/>
    </source>
</evidence>
<evidence type="ECO:0000256" key="6">
    <source>
        <dbReference type="ARBA" id="ARBA00005189"/>
    </source>
</evidence>
<keyword evidence="15" id="KW-0735">Signal-anchor</keyword>
<keyword evidence="17 42" id="KW-0443">Lipid metabolism</keyword>
<dbReference type="Ensembl" id="ENSCCNT00000013496.1">
    <property type="protein sequence ID" value="ENSCCNP00000010251.1"/>
    <property type="gene ID" value="ENSCCNG00000010611.1"/>
</dbReference>
<evidence type="ECO:0000256" key="10">
    <source>
        <dbReference type="ARBA" id="ARBA00022516"/>
    </source>
</evidence>
<comment type="catalytic activity">
    <reaction evidence="1">
        <text>1-(9Z-octadecenoyl)-sn-glycero-3-phosphate + hexadecanoyl-CoA = 1-(9Z)-octadecenoyl-2-hexadecanoyl-sn-glycero-3-phosphate + CoA</text>
        <dbReference type="Rhea" id="RHEA:37143"/>
        <dbReference type="ChEBI" id="CHEBI:57287"/>
        <dbReference type="ChEBI" id="CHEBI:57379"/>
        <dbReference type="ChEBI" id="CHEBI:74544"/>
        <dbReference type="ChEBI" id="CHEBI:74551"/>
    </reaction>
    <physiologicalReaction direction="left-to-right" evidence="1">
        <dbReference type="Rhea" id="RHEA:37144"/>
    </physiologicalReaction>
</comment>
<dbReference type="GeneID" id="109693120"/>
<proteinExistence type="predicted"/>
<evidence type="ECO:0000256" key="13">
    <source>
        <dbReference type="ARBA" id="ARBA00022692"/>
    </source>
</evidence>
<evidence type="ECO:0000256" key="21">
    <source>
        <dbReference type="ARBA" id="ARBA00023264"/>
    </source>
</evidence>
<feature type="domain" description="PNPLA" evidence="43">
    <location>
        <begin position="10"/>
        <end position="179"/>
    </location>
</feature>
<dbReference type="InterPro" id="IPR002641">
    <property type="entry name" value="PNPLA_dom"/>
</dbReference>
<keyword evidence="21" id="KW-1208">Phospholipid metabolism</keyword>
<keyword evidence="20" id="KW-0594">Phospholipid biosynthesis</keyword>
<evidence type="ECO:0000256" key="3">
    <source>
        <dbReference type="ARBA" id="ARBA00001141"/>
    </source>
</evidence>
<keyword evidence="13" id="KW-0812">Transmembrane</keyword>
<evidence type="ECO:0000259" key="43">
    <source>
        <dbReference type="PROSITE" id="PS51635"/>
    </source>
</evidence>
<evidence type="ECO:0000256" key="11">
    <source>
        <dbReference type="ARBA" id="ARBA00022677"/>
    </source>
</evidence>
<dbReference type="Gene3D" id="3.40.1090.10">
    <property type="entry name" value="Cytosolic phospholipase A2 catalytic domain"/>
    <property type="match status" value="1"/>
</dbReference>
<keyword evidence="18" id="KW-0472">Membrane</keyword>
<comment type="catalytic activity">
    <reaction evidence="28">
        <text>1-(9Z-octadecenoyl)-sn-glycero-3-phosphate + (9Z)-octadecenoyl-CoA = 1,2-di-(9Z-octadecenoyl)-sn-glycero-3-phosphate + CoA</text>
        <dbReference type="Rhea" id="RHEA:37131"/>
        <dbReference type="ChEBI" id="CHEBI:57287"/>
        <dbReference type="ChEBI" id="CHEBI:57387"/>
        <dbReference type="ChEBI" id="CHEBI:74544"/>
        <dbReference type="ChEBI" id="CHEBI:74546"/>
    </reaction>
    <physiologicalReaction direction="left-to-right" evidence="28">
        <dbReference type="Rhea" id="RHEA:37132"/>
    </physiologicalReaction>
</comment>
<comment type="function">
    <text evidence="36">Specifically catalyzes coenzyme A (CoA)-dependent acylation of 1-acyl-sn-glycerol 3-phosphate (2-lysophosphatidic acid/LPA) to generate phosphatidic acid (PA), an important metabolic intermediate and precursor for both triglycerides and glycerophospholipids. Does not esterify other lysophospholipids. Acyl donors are long chain (at least C16) fatty acyl-CoAs: arachidonoyl-CoA, linoleoyl-CoA, oleoyl-CoA and at a lesser extent palmitoyl-CoA. Additionally possesses low triacylglycerol lipase and CoA-independent acylglycerol transacylase activities and thus may play a role in acyl-chain remodeling of triglycerides. In vitro may express hydrolytic activity against glycerolipids triacylglycerol, diacylglycerol and monoacylglycerol, with a strong preference for oleic acid as the acyl moiety. However, the triacylglycerol hydrolase activity is controversial and may be very low. Possesses phospholipase A2 activity.</text>
</comment>
<comment type="catalytic activity">
    <reaction evidence="27">
        <text>1-(9Z-octadecenoyl)-sn-glycero-3-phosphate + (9Z,12Z)-octadecadienoyl-CoA = 1-(9Z)-octadecenoyl-2-(9Z,12Z)-octadecadienoyl-sn-glycero-3-phosphate + CoA</text>
        <dbReference type="Rhea" id="RHEA:37159"/>
        <dbReference type="ChEBI" id="CHEBI:57287"/>
        <dbReference type="ChEBI" id="CHEBI:57383"/>
        <dbReference type="ChEBI" id="CHEBI:74544"/>
        <dbReference type="ChEBI" id="CHEBI:74563"/>
    </reaction>
    <physiologicalReaction direction="left-to-right" evidence="27">
        <dbReference type="Rhea" id="RHEA:37160"/>
    </physiologicalReaction>
</comment>
<dbReference type="FunFam" id="3.40.1090.10:FF:000003">
    <property type="entry name" value="Patatin-like phospholipase domain-containing protein 2"/>
    <property type="match status" value="1"/>
</dbReference>
<dbReference type="GO" id="GO:0004806">
    <property type="term" value="F:triacylglycerol lipase activity"/>
    <property type="evidence" value="ECO:0007669"/>
    <property type="project" value="UniProtKB-EC"/>
</dbReference>
<keyword evidence="42" id="KW-0442">Lipid degradation</keyword>
<evidence type="ECO:0000256" key="42">
    <source>
        <dbReference type="PROSITE-ProRule" id="PRU01161"/>
    </source>
</evidence>
<evidence type="ECO:0000256" key="18">
    <source>
        <dbReference type="ARBA" id="ARBA00023136"/>
    </source>
</evidence>
<dbReference type="PANTHER" id="PTHR12406:SF22">
    <property type="entry name" value="1-ACYLGLYCEROL-3-PHOSPHATE O-ACYLTRANSFERASE PNPLA3"/>
    <property type="match status" value="1"/>
</dbReference>
<dbReference type="PANTHER" id="PTHR12406">
    <property type="entry name" value="CALCIUM-INDEPENDENT PHOSPHOLIPASE A2 IPLA2 -RELATED"/>
    <property type="match status" value="1"/>
</dbReference>
<dbReference type="GO" id="GO:0005737">
    <property type="term" value="C:cytoplasm"/>
    <property type="evidence" value="ECO:0007669"/>
    <property type="project" value="TreeGrafter"/>
</dbReference>
<protein>
    <recommendedName>
        <fullName evidence="40">Acylglycerol transacylase</fullName>
        <ecNumber evidence="7">2.3.1.51</ecNumber>
        <ecNumber evidence="9">3.1.1.3</ecNumber>
        <ecNumber evidence="8">3.1.1.4</ecNumber>
    </recommendedName>
    <alternativeName>
        <fullName evidence="41">Adiponutrin</fullName>
    </alternativeName>
    <alternativeName>
        <fullName evidence="39">Calcium-independent phospholipase A2-epsilon</fullName>
    </alternativeName>
    <alternativeName>
        <fullName evidence="25">Lysophosphatidic acid acyltransferase</fullName>
    </alternativeName>
    <alternativeName>
        <fullName evidence="38">Patatin-like phospholipase domain-containing protein 3</fullName>
    </alternativeName>
</protein>
<evidence type="ECO:0000256" key="22">
    <source>
        <dbReference type="ARBA" id="ARBA00023315"/>
    </source>
</evidence>
<dbReference type="GO" id="GO:0035727">
    <property type="term" value="F:lysophosphatidic acid binding"/>
    <property type="evidence" value="ECO:0007669"/>
    <property type="project" value="UniProtKB-ARBA"/>
</dbReference>
<dbReference type="EC" id="3.1.1.3" evidence="9"/>
<comment type="pathway">
    <text evidence="37">Glycerolipid metabolism.</text>
</comment>
<evidence type="ECO:0000256" key="30">
    <source>
        <dbReference type="ARBA" id="ARBA00050373"/>
    </source>
</evidence>
<evidence type="ECO:0000256" key="34">
    <source>
        <dbReference type="ARBA" id="ARBA00052543"/>
    </source>
</evidence>
<dbReference type="GO" id="GO:0019432">
    <property type="term" value="P:triglyceride biosynthetic process"/>
    <property type="evidence" value="ECO:0007669"/>
    <property type="project" value="UniProtKB-ARBA"/>
</dbReference>
<dbReference type="SUPFAM" id="SSF52151">
    <property type="entry name" value="FabD/lysophospholipase-like"/>
    <property type="match status" value="1"/>
</dbReference>
<evidence type="ECO:0000256" key="41">
    <source>
        <dbReference type="ARBA" id="ARBA00083280"/>
    </source>
</evidence>
<dbReference type="OrthoDB" id="197155at2759"/>
<dbReference type="GO" id="GO:0004623">
    <property type="term" value="F:phospholipase A2 activity"/>
    <property type="evidence" value="ECO:0007669"/>
    <property type="project" value="UniProtKB-EC"/>
</dbReference>
<comment type="catalytic activity">
    <reaction evidence="26">
        <text>1-(9Z-octadecenoyl)-sn-glycero-3-phosphate + (5Z,8Z,11Z,14Z)-eicosatetraenoyl-CoA = 1-(9Z)-octadecenoyl-2-(5Z,8Z,11Z,14Z)-eicosatetraenoyl-sn-glycero-3-phosphate + CoA</text>
        <dbReference type="Rhea" id="RHEA:37443"/>
        <dbReference type="ChEBI" id="CHEBI:57287"/>
        <dbReference type="ChEBI" id="CHEBI:57368"/>
        <dbReference type="ChEBI" id="CHEBI:74544"/>
        <dbReference type="ChEBI" id="CHEBI:74928"/>
    </reaction>
    <physiologicalReaction direction="left-to-right" evidence="26">
        <dbReference type="Rhea" id="RHEA:37444"/>
    </physiologicalReaction>
</comment>
<accession>A0A8C0WHB7</accession>
<evidence type="ECO:0000256" key="17">
    <source>
        <dbReference type="ARBA" id="ARBA00023098"/>
    </source>
</evidence>
<dbReference type="GO" id="GO:0003841">
    <property type="term" value="F:1-acylglycerol-3-phosphate O-acyltransferase activity"/>
    <property type="evidence" value="ECO:0007669"/>
    <property type="project" value="UniProtKB-EC"/>
</dbReference>
<evidence type="ECO:0000256" key="31">
    <source>
        <dbReference type="ARBA" id="ARBA00050561"/>
    </source>
</evidence>
<keyword evidence="14 42" id="KW-0378">Hydrolase</keyword>
<evidence type="ECO:0000256" key="12">
    <source>
        <dbReference type="ARBA" id="ARBA00022679"/>
    </source>
</evidence>
<evidence type="ECO:0000256" key="19">
    <source>
        <dbReference type="ARBA" id="ARBA00023180"/>
    </source>
</evidence>
<evidence type="ECO:0000256" key="20">
    <source>
        <dbReference type="ARBA" id="ARBA00023209"/>
    </source>
</evidence>
<dbReference type="AlphaFoldDB" id="A0A8C0WHB7"/>
<evidence type="ECO:0000256" key="26">
    <source>
        <dbReference type="ARBA" id="ARBA00048770"/>
    </source>
</evidence>
<sequence length="421" mass="46901">MHDSECRWSLSFCGCGFLGFYHIGATRCLSERAPHLLRDAPMFYGCSAGAVHCVIFLSQVPLDQTVQSLMDLVRKARRQNISTLHPSFEISKCLRDTLEENLPSNVHQLISGKVGISLTRVSDGKNVLVSDFQSKDEVLEALMCSCFIPFYSGLIPPSFRGVRYVDGGLSDNIPFLNAKTTITVSPFYGEYDICPKVKSTNFLLVDIAKLSLRICMGNAHLLSRAFFSPSLKEMGELCFQGYLDGLRFLQESGMCICNRPQLGPNLSLEEMEQEVMAPYCEDSSMEGDKLLDPLSLTVLPPWDETILEILSPRLTTALHEAIEDRDGYLSKVCNLLPVRILSYMLLLCTLPVESAIAAVRRLVMWLPDLPNDIQWLHWATSQVCVRVTTCLLPSSRSQMPASIQHASSYKPEIPECSSAAL</sequence>
<dbReference type="GO" id="GO:0006654">
    <property type="term" value="P:phosphatidic acid biosynthetic process"/>
    <property type="evidence" value="ECO:0007669"/>
    <property type="project" value="UniProtKB-ARBA"/>
</dbReference>
<evidence type="ECO:0000256" key="35">
    <source>
        <dbReference type="ARBA" id="ARBA00052658"/>
    </source>
</evidence>
<evidence type="ECO:0000256" key="1">
    <source>
        <dbReference type="ARBA" id="ARBA00000816"/>
    </source>
</evidence>
<evidence type="ECO:0000256" key="23">
    <source>
        <dbReference type="ARBA" id="ARBA00023422"/>
    </source>
</evidence>
<comment type="catalytic activity">
    <reaction evidence="30">
        <text>1,2,3-tri-(9Z-octadecenoyl)-glycerol + H2O = 1,3-di-(9Z-octadecenoyl)-glycerol + (9Z)-octadecenoate + H(+)</text>
        <dbReference type="Rhea" id="RHEA:38387"/>
        <dbReference type="ChEBI" id="CHEBI:15377"/>
        <dbReference type="ChEBI" id="CHEBI:15378"/>
        <dbReference type="ChEBI" id="CHEBI:30823"/>
        <dbReference type="ChEBI" id="CHEBI:53753"/>
        <dbReference type="ChEBI" id="CHEBI:75735"/>
    </reaction>
    <physiologicalReaction direction="left-to-right" evidence="30">
        <dbReference type="Rhea" id="RHEA:38388"/>
    </physiologicalReaction>
</comment>
<evidence type="ECO:0000256" key="29">
    <source>
        <dbReference type="ARBA" id="ARBA00050245"/>
    </source>
</evidence>
<evidence type="ECO:0000256" key="28">
    <source>
        <dbReference type="ARBA" id="ARBA00049561"/>
    </source>
</evidence>
<dbReference type="CTD" id="80339"/>
<keyword evidence="22" id="KW-0012">Acyltransferase</keyword>
<dbReference type="EC" id="2.3.1.51" evidence="7"/>
<dbReference type="FunFam" id="3.40.1090.10:FF:000042">
    <property type="entry name" value="Patatin-like phospholipase domain-containing 3"/>
    <property type="match status" value="1"/>
</dbReference>
<reference evidence="44" key="1">
    <citation type="submission" date="2023-09" db="UniProtKB">
        <authorList>
            <consortium name="Ensembl"/>
        </authorList>
    </citation>
    <scope>IDENTIFICATION</scope>
</reference>
<comment type="catalytic activity">
    <reaction evidence="29">
        <text>1-(9Z-octadecenoyl)-glycerol + 1,3-di-(9Z-octadecenoyl)-glycerol = 1,2,3-tri-(9Z-octadecenoyl)-glycerol + glycerol</text>
        <dbReference type="Rhea" id="RHEA:38331"/>
        <dbReference type="ChEBI" id="CHEBI:17754"/>
        <dbReference type="ChEBI" id="CHEBI:53753"/>
        <dbReference type="ChEBI" id="CHEBI:75342"/>
        <dbReference type="ChEBI" id="CHEBI:75735"/>
    </reaction>
    <physiologicalReaction direction="left-to-right" evidence="29">
        <dbReference type="Rhea" id="RHEA:38332"/>
    </physiologicalReaction>
</comment>
<comment type="subcellular location">
    <subcellularLocation>
        <location evidence="5">Lipid droplet</location>
    </subcellularLocation>
    <subcellularLocation>
        <location evidence="4">Membrane</location>
        <topology evidence="4">Single-pass membrane protein</topology>
    </subcellularLocation>
</comment>
<comment type="catalytic activity">
    <reaction evidence="2">
        <text>a triacylglycerol + H2O = a diacylglycerol + a fatty acid + H(+)</text>
        <dbReference type="Rhea" id="RHEA:12044"/>
        <dbReference type="ChEBI" id="CHEBI:15377"/>
        <dbReference type="ChEBI" id="CHEBI:15378"/>
        <dbReference type="ChEBI" id="CHEBI:17855"/>
        <dbReference type="ChEBI" id="CHEBI:18035"/>
        <dbReference type="ChEBI" id="CHEBI:28868"/>
        <dbReference type="EC" id="3.1.1.3"/>
    </reaction>
</comment>
<feature type="active site" description="Nucleophile" evidence="42">
    <location>
        <position position="47"/>
    </location>
</feature>
<feature type="short sequence motif" description="GXSXG" evidence="42">
    <location>
        <begin position="45"/>
        <end position="49"/>
    </location>
</feature>
<dbReference type="GO" id="GO:0016020">
    <property type="term" value="C:membrane"/>
    <property type="evidence" value="ECO:0007669"/>
    <property type="project" value="UniProtKB-SubCell"/>
</dbReference>
<dbReference type="InterPro" id="IPR033562">
    <property type="entry name" value="PLPL"/>
</dbReference>
<comment type="catalytic activity">
    <reaction evidence="33">
        <text>a 1-acylglycerol + a 1,2-diacylglycerol = a triacylglycerol + glycerol</text>
        <dbReference type="Rhea" id="RHEA:44436"/>
        <dbReference type="ChEBI" id="CHEBI:17754"/>
        <dbReference type="ChEBI" id="CHEBI:17855"/>
        <dbReference type="ChEBI" id="CHEBI:35759"/>
        <dbReference type="ChEBI" id="CHEBI:49172"/>
    </reaction>
</comment>
<evidence type="ECO:0000256" key="33">
    <source>
        <dbReference type="ARBA" id="ARBA00051085"/>
    </source>
</evidence>
<feature type="short sequence motif" description="DGA/G" evidence="42">
    <location>
        <begin position="166"/>
        <end position="168"/>
    </location>
</feature>
<evidence type="ECO:0000256" key="16">
    <source>
        <dbReference type="ARBA" id="ARBA00022989"/>
    </source>
</evidence>
<evidence type="ECO:0000256" key="14">
    <source>
        <dbReference type="ARBA" id="ARBA00022801"/>
    </source>
</evidence>
<feature type="active site" description="Proton acceptor" evidence="42">
    <location>
        <position position="166"/>
    </location>
</feature>
<evidence type="ECO:0000256" key="36">
    <source>
        <dbReference type="ARBA" id="ARBA00053171"/>
    </source>
</evidence>
<evidence type="ECO:0000256" key="27">
    <source>
        <dbReference type="ARBA" id="ARBA00049345"/>
    </source>
</evidence>
<evidence type="ECO:0000256" key="9">
    <source>
        <dbReference type="ARBA" id="ARBA00013279"/>
    </source>
</evidence>
<dbReference type="GO" id="GO:0036042">
    <property type="term" value="F:long-chain fatty acyl-CoA binding"/>
    <property type="evidence" value="ECO:0007669"/>
    <property type="project" value="UniProtKB-ARBA"/>
</dbReference>
<dbReference type="EC" id="3.1.1.4" evidence="8"/>
<evidence type="ECO:0000256" key="37">
    <source>
        <dbReference type="ARBA" id="ARBA00060536"/>
    </source>
</evidence>
<evidence type="ECO:0000256" key="32">
    <source>
        <dbReference type="ARBA" id="ARBA00050827"/>
    </source>
</evidence>
<evidence type="ECO:0000256" key="25">
    <source>
        <dbReference type="ARBA" id="ARBA00032101"/>
    </source>
</evidence>
<dbReference type="GO" id="GO:0005811">
    <property type="term" value="C:lipid droplet"/>
    <property type="evidence" value="ECO:0007669"/>
    <property type="project" value="UniProtKB-SubCell"/>
</dbReference>
<gene>
    <name evidence="44" type="primary">Pnpla3</name>
</gene>
<comment type="pathway">
    <text evidence="24">Phospholipid metabolism.</text>
</comment>
<evidence type="ECO:0000256" key="2">
    <source>
        <dbReference type="ARBA" id="ARBA00001024"/>
    </source>
</evidence>
<evidence type="ECO:0000256" key="5">
    <source>
        <dbReference type="ARBA" id="ARBA00004502"/>
    </source>
</evidence>
<comment type="catalytic activity">
    <reaction evidence="23">
        <text>a 1,2-diacyl-sn-glycero-3-phosphocholine + H2O = a 1-acyl-sn-glycero-3-phosphocholine + a fatty acid + H(+)</text>
        <dbReference type="Rhea" id="RHEA:15801"/>
        <dbReference type="ChEBI" id="CHEBI:15377"/>
        <dbReference type="ChEBI" id="CHEBI:15378"/>
        <dbReference type="ChEBI" id="CHEBI:28868"/>
        <dbReference type="ChEBI" id="CHEBI:57643"/>
        <dbReference type="ChEBI" id="CHEBI:58168"/>
        <dbReference type="EC" id="3.1.1.4"/>
    </reaction>
    <physiologicalReaction direction="left-to-right" evidence="23">
        <dbReference type="Rhea" id="RHEA:15802"/>
    </physiologicalReaction>
</comment>
<comment type="catalytic activity">
    <reaction evidence="3">
        <text>a 1-acyl-sn-glycero-3-phosphate + an acyl-CoA = a 1,2-diacyl-sn-glycero-3-phosphate + CoA</text>
        <dbReference type="Rhea" id="RHEA:19709"/>
        <dbReference type="ChEBI" id="CHEBI:57287"/>
        <dbReference type="ChEBI" id="CHEBI:57970"/>
        <dbReference type="ChEBI" id="CHEBI:58342"/>
        <dbReference type="ChEBI" id="CHEBI:58608"/>
        <dbReference type="EC" id="2.3.1.51"/>
    </reaction>
</comment>
<evidence type="ECO:0000313" key="44">
    <source>
        <dbReference type="Ensembl" id="ENSCCNP00000010251.1"/>
    </source>
</evidence>
<dbReference type="GO" id="GO:0019433">
    <property type="term" value="P:triglyceride catabolic process"/>
    <property type="evidence" value="ECO:0007669"/>
    <property type="project" value="UniProtKB-ARBA"/>
</dbReference>
<feature type="short sequence motif" description="GXGXXG" evidence="42">
    <location>
        <begin position="14"/>
        <end position="19"/>
    </location>
</feature>